<evidence type="ECO:0000256" key="4">
    <source>
        <dbReference type="ARBA" id="ARBA00022723"/>
    </source>
</evidence>
<feature type="compositionally biased region" description="Basic and acidic residues" evidence="9">
    <location>
        <begin position="224"/>
        <end position="233"/>
    </location>
</feature>
<dbReference type="SUPFAM" id="SSF48264">
    <property type="entry name" value="Cytochrome P450"/>
    <property type="match status" value="1"/>
</dbReference>
<dbReference type="InterPro" id="IPR002401">
    <property type="entry name" value="Cyt_P450_E_grp-I"/>
</dbReference>
<feature type="compositionally biased region" description="Acidic residues" evidence="9">
    <location>
        <begin position="314"/>
        <end position="323"/>
    </location>
</feature>
<keyword evidence="7 8" id="KW-0503">Monooxygenase</keyword>
<name>A0ABR4C8A8_9HELO</name>
<dbReference type="PROSITE" id="PS00086">
    <property type="entry name" value="CYTOCHROME_P450"/>
    <property type="match status" value="1"/>
</dbReference>
<gene>
    <name evidence="10" type="ORF">VTL71DRAFT_3577</name>
</gene>
<reference evidence="10 11" key="1">
    <citation type="journal article" date="2024" name="Commun. Biol.">
        <title>Comparative genomic analysis of thermophilic fungi reveals convergent evolutionary adaptations and gene losses.</title>
        <authorList>
            <person name="Steindorff A.S."/>
            <person name="Aguilar-Pontes M.V."/>
            <person name="Robinson A.J."/>
            <person name="Andreopoulos B."/>
            <person name="LaButti K."/>
            <person name="Kuo A."/>
            <person name="Mondo S."/>
            <person name="Riley R."/>
            <person name="Otillar R."/>
            <person name="Haridas S."/>
            <person name="Lipzen A."/>
            <person name="Grimwood J."/>
            <person name="Schmutz J."/>
            <person name="Clum A."/>
            <person name="Reid I.D."/>
            <person name="Moisan M.C."/>
            <person name="Butler G."/>
            <person name="Nguyen T.T.M."/>
            <person name="Dewar K."/>
            <person name="Conant G."/>
            <person name="Drula E."/>
            <person name="Henrissat B."/>
            <person name="Hansel C."/>
            <person name="Singer S."/>
            <person name="Hutchinson M.I."/>
            <person name="de Vries R.P."/>
            <person name="Natvig D.O."/>
            <person name="Powell A.J."/>
            <person name="Tsang A."/>
            <person name="Grigoriev I.V."/>
        </authorList>
    </citation>
    <scope>NUCLEOTIDE SEQUENCE [LARGE SCALE GENOMIC DNA]</scope>
    <source>
        <strain evidence="10 11">CBS 494.80</strain>
    </source>
</reference>
<comment type="similarity">
    <text evidence="2 8">Belongs to the cytochrome P450 family.</text>
</comment>
<evidence type="ECO:0008006" key="12">
    <source>
        <dbReference type="Google" id="ProtNLM"/>
    </source>
</evidence>
<keyword evidence="11" id="KW-1185">Reference proteome</keyword>
<evidence type="ECO:0000256" key="8">
    <source>
        <dbReference type="RuleBase" id="RU000461"/>
    </source>
</evidence>
<keyword evidence="5 8" id="KW-0560">Oxidoreductase</keyword>
<evidence type="ECO:0000256" key="9">
    <source>
        <dbReference type="SAM" id="MobiDB-lite"/>
    </source>
</evidence>
<evidence type="ECO:0000256" key="1">
    <source>
        <dbReference type="ARBA" id="ARBA00001971"/>
    </source>
</evidence>
<evidence type="ECO:0000256" key="6">
    <source>
        <dbReference type="ARBA" id="ARBA00023004"/>
    </source>
</evidence>
<dbReference type="InterPro" id="IPR001128">
    <property type="entry name" value="Cyt_P450"/>
</dbReference>
<protein>
    <recommendedName>
        <fullName evidence="12">Cytochrome P450</fullName>
    </recommendedName>
</protein>
<feature type="region of interest" description="Disordered" evidence="9">
    <location>
        <begin position="304"/>
        <end position="325"/>
    </location>
</feature>
<evidence type="ECO:0000256" key="3">
    <source>
        <dbReference type="ARBA" id="ARBA00022617"/>
    </source>
</evidence>
<dbReference type="InterPro" id="IPR017972">
    <property type="entry name" value="Cyt_P450_CS"/>
</dbReference>
<dbReference type="PRINTS" id="PR00385">
    <property type="entry name" value="P450"/>
</dbReference>
<comment type="cofactor">
    <cofactor evidence="1">
        <name>heme</name>
        <dbReference type="ChEBI" id="CHEBI:30413"/>
    </cofactor>
</comment>
<evidence type="ECO:0000313" key="10">
    <source>
        <dbReference type="EMBL" id="KAL2065907.1"/>
    </source>
</evidence>
<evidence type="ECO:0000256" key="7">
    <source>
        <dbReference type="ARBA" id="ARBA00023033"/>
    </source>
</evidence>
<comment type="caution">
    <text evidence="10">The sequence shown here is derived from an EMBL/GenBank/DDBJ whole genome shotgun (WGS) entry which is preliminary data.</text>
</comment>
<evidence type="ECO:0000313" key="11">
    <source>
        <dbReference type="Proteomes" id="UP001595075"/>
    </source>
</evidence>
<keyword evidence="3 8" id="KW-0349">Heme</keyword>
<proteinExistence type="inferred from homology"/>
<accession>A0ABR4C8A8</accession>
<sequence>MFSLTTVPLILSLLLIFILYKTIRSLLLSHHNRLAASRLNCLPPPIQPNTLPLGLDHILSALRSIRTKSFPLYLLDRSTKFPHHTFRTSILNVPRLFTIDVENIQAVLATKFEDFDIGAVRGLNAHPFLGKGIFLQDGEEWERSRKLIRPQFSRGQIADLGVEERHFGEFVRAVESEGGIGKGGKGEDGWTGELDLQPLLFNLTLDAATEFLLGKSADSQAGFLEKKKREKNGESSGDGKGGEADAQAFGEAFDIGNEGLAKRSKFQPYPHWYTPKGWNKAIKTCNQYVDAIVAAHLEKRRETIDRKENSNSDSDLDSEDEKEDEKKKAGGSYVFLEALANSTQDPIELRSQIMHLLLAGRDTTASLTSWLLFLLLRSPSTLSTLRSEILATFGTYASCDPAQDITFEKIKACKYLQNCIHETLRLETVVPYNFRVANKDTFLPRGGGKGGKERVFVPKGEMVFYSSYVLHRREDLWGSDVSQFRPERWEGRKFGWEYIPFSGGPRICVGQQYAIIEASYIIIRLLQKYDKMENMDPVLEAKYHSTMTSCSANGVKVRLHKAQE</sequence>
<dbReference type="Pfam" id="PF00067">
    <property type="entry name" value="p450"/>
    <property type="match status" value="1"/>
</dbReference>
<dbReference type="PANTHER" id="PTHR24287:SF1">
    <property type="entry name" value="P450, PUTATIVE (EUROFUNG)-RELATED"/>
    <property type="match status" value="1"/>
</dbReference>
<dbReference type="InterPro" id="IPR036396">
    <property type="entry name" value="Cyt_P450_sf"/>
</dbReference>
<feature type="region of interest" description="Disordered" evidence="9">
    <location>
        <begin position="224"/>
        <end position="245"/>
    </location>
</feature>
<dbReference type="InterPro" id="IPR047146">
    <property type="entry name" value="Cyt_P450_E_CYP52_fungi"/>
</dbReference>
<keyword evidence="4 8" id="KW-0479">Metal-binding</keyword>
<dbReference type="Gene3D" id="1.10.630.10">
    <property type="entry name" value="Cytochrome P450"/>
    <property type="match status" value="1"/>
</dbReference>
<dbReference type="PANTHER" id="PTHR24287">
    <property type="entry name" value="P450, PUTATIVE (EUROFUNG)-RELATED"/>
    <property type="match status" value="1"/>
</dbReference>
<organism evidence="10 11">
    <name type="scientific">Oculimacula yallundae</name>
    <dbReference type="NCBI Taxonomy" id="86028"/>
    <lineage>
        <taxon>Eukaryota</taxon>
        <taxon>Fungi</taxon>
        <taxon>Dikarya</taxon>
        <taxon>Ascomycota</taxon>
        <taxon>Pezizomycotina</taxon>
        <taxon>Leotiomycetes</taxon>
        <taxon>Helotiales</taxon>
        <taxon>Ploettnerulaceae</taxon>
        <taxon>Oculimacula</taxon>
    </lineage>
</organism>
<keyword evidence="6 8" id="KW-0408">Iron</keyword>
<dbReference type="Proteomes" id="UP001595075">
    <property type="component" value="Unassembled WGS sequence"/>
</dbReference>
<dbReference type="EMBL" id="JAZHXI010000012">
    <property type="protein sequence ID" value="KAL2065907.1"/>
    <property type="molecule type" value="Genomic_DNA"/>
</dbReference>
<dbReference type="CDD" id="cd11063">
    <property type="entry name" value="CYP52"/>
    <property type="match status" value="1"/>
</dbReference>
<evidence type="ECO:0000256" key="5">
    <source>
        <dbReference type="ARBA" id="ARBA00023002"/>
    </source>
</evidence>
<dbReference type="PRINTS" id="PR00463">
    <property type="entry name" value="EP450I"/>
</dbReference>
<evidence type="ECO:0000256" key="2">
    <source>
        <dbReference type="ARBA" id="ARBA00010617"/>
    </source>
</evidence>